<feature type="transmembrane region" description="Helical" evidence="2">
    <location>
        <begin position="57"/>
        <end position="76"/>
    </location>
</feature>
<feature type="transmembrane region" description="Helical" evidence="2">
    <location>
        <begin position="88"/>
        <end position="109"/>
    </location>
</feature>
<feature type="region of interest" description="Disordered" evidence="1">
    <location>
        <begin position="139"/>
        <end position="233"/>
    </location>
</feature>
<keyword evidence="4" id="KW-1185">Reference proteome</keyword>
<accession>A0A5R9EBJ8</accession>
<organism evidence="3 4">
    <name type="scientific">Streptomyces marianii</name>
    <dbReference type="NCBI Taxonomy" id="1817406"/>
    <lineage>
        <taxon>Bacteria</taxon>
        <taxon>Bacillati</taxon>
        <taxon>Actinomycetota</taxon>
        <taxon>Actinomycetes</taxon>
        <taxon>Kitasatosporales</taxon>
        <taxon>Streptomycetaceae</taxon>
        <taxon>Streptomyces</taxon>
    </lineage>
</organism>
<dbReference type="AlphaFoldDB" id="A0A5R9EBJ8"/>
<gene>
    <name evidence="3" type="ORF">FEF34_22885</name>
</gene>
<evidence type="ECO:0000313" key="3">
    <source>
        <dbReference type="EMBL" id="TLQ45474.1"/>
    </source>
</evidence>
<evidence type="ECO:0000313" key="4">
    <source>
        <dbReference type="Proteomes" id="UP000305921"/>
    </source>
</evidence>
<reference evidence="3 4" key="1">
    <citation type="submission" date="2019-05" db="EMBL/GenBank/DDBJ databases">
        <title>Streptomyces marianii sp. nov., a novel marine actinomycete from southern coast of India.</title>
        <authorList>
            <person name="Iniyan A.M."/>
            <person name="Wink J."/>
            <person name="Ramprasad E."/>
            <person name="Ramana C.V."/>
            <person name="Bunk B."/>
            <person name="Sproer C."/>
            <person name="Joseph F.-J.R.S."/>
            <person name="Vincent S.G.P."/>
        </authorList>
    </citation>
    <scope>NUCLEOTIDE SEQUENCE [LARGE SCALE GENOMIC DNA]</scope>
    <source>
        <strain evidence="3 4">ICN19</strain>
    </source>
</reference>
<comment type="caution">
    <text evidence="3">The sequence shown here is derived from an EMBL/GenBank/DDBJ whole genome shotgun (WGS) entry which is preliminary data.</text>
</comment>
<keyword evidence="2" id="KW-1133">Transmembrane helix</keyword>
<dbReference type="RefSeq" id="WP_138054814.1">
    <property type="nucleotide sequence ID" value="NZ_VAWE01000001.1"/>
</dbReference>
<dbReference type="EMBL" id="VAWE01000001">
    <property type="protein sequence ID" value="TLQ45474.1"/>
    <property type="molecule type" value="Genomic_DNA"/>
</dbReference>
<feature type="compositionally biased region" description="Pro residues" evidence="1">
    <location>
        <begin position="180"/>
        <end position="197"/>
    </location>
</feature>
<evidence type="ECO:0000256" key="2">
    <source>
        <dbReference type="SAM" id="Phobius"/>
    </source>
</evidence>
<feature type="transmembrane region" description="Helical" evidence="2">
    <location>
        <begin position="20"/>
        <end position="45"/>
    </location>
</feature>
<protein>
    <recommendedName>
        <fullName evidence="5">Integral membrane protein</fullName>
    </recommendedName>
</protein>
<evidence type="ECO:0008006" key="5">
    <source>
        <dbReference type="Google" id="ProtNLM"/>
    </source>
</evidence>
<dbReference type="OrthoDB" id="3874249at2"/>
<feature type="compositionally biased region" description="Pro residues" evidence="1">
    <location>
        <begin position="161"/>
        <end position="173"/>
    </location>
</feature>
<feature type="compositionally biased region" description="Low complexity" evidence="1">
    <location>
        <begin position="149"/>
        <end position="160"/>
    </location>
</feature>
<proteinExistence type="predicted"/>
<evidence type="ECO:0000256" key="1">
    <source>
        <dbReference type="SAM" id="MobiDB-lite"/>
    </source>
</evidence>
<keyword evidence="2" id="KW-0472">Membrane</keyword>
<feature type="compositionally biased region" description="Basic and acidic residues" evidence="1">
    <location>
        <begin position="203"/>
        <end position="233"/>
    </location>
</feature>
<keyword evidence="2" id="KW-0812">Transmembrane</keyword>
<sequence>MQGHGHGYPPPPAGRPSDGTLITLRVIFIAAVVLSCSLLAWVPMLRLAIVTRKPVDWVLFCATIAANVGMLVFAGVSSPENGEMTDAVGFTILGWVTLVMVGSITYYVMAETRHYERLTAGGGPAAGYGLPPHPPVTAYGYPPAGPPGTGAAPNPYARPVQHPPVPRQSPSPSPAQSGPQPQPQSGPQPPVSGPVPGPASGHEPNRRIDQVRAELDELSDLLRREPRPDGGDR</sequence>
<name>A0A5R9EBJ8_9ACTN</name>
<dbReference type="Proteomes" id="UP000305921">
    <property type="component" value="Unassembled WGS sequence"/>
</dbReference>